<evidence type="ECO:0000256" key="1">
    <source>
        <dbReference type="SAM" id="Phobius"/>
    </source>
</evidence>
<keyword evidence="1" id="KW-0472">Membrane</keyword>
<feature type="transmembrane region" description="Helical" evidence="1">
    <location>
        <begin position="291"/>
        <end position="310"/>
    </location>
</feature>
<dbReference type="PANTHER" id="PTHR37312:SF1">
    <property type="entry name" value="MEMBRANE-BOUND ACYLTRANSFERASE YKRP-RELATED"/>
    <property type="match status" value="1"/>
</dbReference>
<gene>
    <name evidence="3" type="ORF">GQ588_06500</name>
</gene>
<proteinExistence type="predicted"/>
<protein>
    <submittedName>
        <fullName evidence="3">Acyltransferase family protein</fullName>
    </submittedName>
</protein>
<evidence type="ECO:0000313" key="3">
    <source>
        <dbReference type="EMBL" id="QHA00310.1"/>
    </source>
</evidence>
<feature type="domain" description="Acyltransferase 3" evidence="2">
    <location>
        <begin position="6"/>
        <end position="306"/>
    </location>
</feature>
<evidence type="ECO:0000259" key="2">
    <source>
        <dbReference type="Pfam" id="PF01757"/>
    </source>
</evidence>
<dbReference type="Proteomes" id="UP000430508">
    <property type="component" value="Chromosome"/>
</dbReference>
<feature type="transmembrane region" description="Helical" evidence="1">
    <location>
        <begin position="227"/>
        <end position="246"/>
    </location>
</feature>
<feature type="transmembrane region" description="Helical" evidence="1">
    <location>
        <begin position="266"/>
        <end position="285"/>
    </location>
</feature>
<feature type="transmembrane region" description="Helical" evidence="1">
    <location>
        <begin position="149"/>
        <end position="169"/>
    </location>
</feature>
<feature type="transmembrane region" description="Helical" evidence="1">
    <location>
        <begin position="181"/>
        <end position="202"/>
    </location>
</feature>
<keyword evidence="3" id="KW-0808">Transferase</keyword>
<feature type="transmembrane region" description="Helical" evidence="1">
    <location>
        <begin position="37"/>
        <end position="57"/>
    </location>
</feature>
<keyword evidence="1" id="KW-1133">Transmembrane helix</keyword>
<feature type="transmembrane region" description="Helical" evidence="1">
    <location>
        <begin position="12"/>
        <end position="31"/>
    </location>
</feature>
<dbReference type="EMBL" id="CP046996">
    <property type="protein sequence ID" value="QHA00310.1"/>
    <property type="molecule type" value="Genomic_DNA"/>
</dbReference>
<organism evidence="3 4">
    <name type="scientific">Dehalobacter restrictus</name>
    <dbReference type="NCBI Taxonomy" id="55583"/>
    <lineage>
        <taxon>Bacteria</taxon>
        <taxon>Bacillati</taxon>
        <taxon>Bacillota</taxon>
        <taxon>Clostridia</taxon>
        <taxon>Eubacteriales</taxon>
        <taxon>Desulfitobacteriaceae</taxon>
        <taxon>Dehalobacter</taxon>
    </lineage>
</organism>
<feature type="transmembrane region" description="Helical" evidence="1">
    <location>
        <begin position="69"/>
        <end position="87"/>
    </location>
</feature>
<sequence length="331" mass="38299">MNQRDPYFDNLKFMLIVLVVVGHMIEPLIYIPAFKSIYAFIYSFHMPLFVFISGYFAKNIDDPKYEIKIISKLVIPYVIFEMIYSVFDFWIFHKESLHFTFFTPYWIMWFLFSMIIWKVALPYVVRIRYALPVTFLFGLIAGYTGELGYYASLSRIVVFFPFFLAGFYFEKKHLEKLLTKNWRFAAGGVMLLAFLAFCYFGQNYTVTWFYGSASYQALGATEWFAGLYRGGIYLLAVVLGLSLLLLVPGRKVPLVSALGRNTMYTYLLHGLIVKALVAYGFYQVLQTGPQRALVIILGAALAIILALNGIRTLFKWMVEPKVSFLFKENSK</sequence>
<dbReference type="InterPro" id="IPR052734">
    <property type="entry name" value="Nod_factor_acetyltransferase"/>
</dbReference>
<keyword evidence="3" id="KW-0012">Acyltransferase</keyword>
<feature type="transmembrane region" description="Helical" evidence="1">
    <location>
        <begin position="99"/>
        <end position="120"/>
    </location>
</feature>
<keyword evidence="1" id="KW-0812">Transmembrane</keyword>
<evidence type="ECO:0000313" key="4">
    <source>
        <dbReference type="Proteomes" id="UP000430508"/>
    </source>
</evidence>
<dbReference type="InterPro" id="IPR002656">
    <property type="entry name" value="Acyl_transf_3_dom"/>
</dbReference>
<accession>A0A857DG87</accession>
<dbReference type="GO" id="GO:0016747">
    <property type="term" value="F:acyltransferase activity, transferring groups other than amino-acyl groups"/>
    <property type="evidence" value="ECO:0007669"/>
    <property type="project" value="InterPro"/>
</dbReference>
<name>A0A857DG87_9FIRM</name>
<dbReference type="AlphaFoldDB" id="A0A857DG87"/>
<dbReference type="PANTHER" id="PTHR37312">
    <property type="entry name" value="MEMBRANE-BOUND ACYLTRANSFERASE YKRP-RELATED"/>
    <property type="match status" value="1"/>
</dbReference>
<dbReference type="RefSeq" id="WP_019225760.1">
    <property type="nucleotide sequence ID" value="NZ_CP046996.1"/>
</dbReference>
<dbReference type="Pfam" id="PF01757">
    <property type="entry name" value="Acyl_transf_3"/>
    <property type="match status" value="1"/>
</dbReference>
<reference evidence="3 4" key="1">
    <citation type="submission" date="2019-12" db="EMBL/GenBank/DDBJ databases">
        <title>Sequence classification of anaerobic respiratory reductive dehalogenases: First we see many, then we see few.</title>
        <authorList>
            <person name="Molenda O."/>
            <person name="Puentes Jacome L.A."/>
            <person name="Cao X."/>
            <person name="Nesbo C.L."/>
            <person name="Tang S."/>
            <person name="Morson N."/>
            <person name="Patron J."/>
            <person name="Lomheim L."/>
            <person name="Wishart D.S."/>
            <person name="Edwards E.A."/>
        </authorList>
    </citation>
    <scope>NUCLEOTIDE SEQUENCE [LARGE SCALE GENOMIC DNA]</scope>
    <source>
        <strain evidence="3 4">12DCA</strain>
    </source>
</reference>